<dbReference type="GO" id="GO:0003984">
    <property type="term" value="F:acetolactate synthase activity"/>
    <property type="evidence" value="ECO:0007669"/>
    <property type="project" value="UniProtKB-EC"/>
</dbReference>
<feature type="non-terminal residue" evidence="2">
    <location>
        <position position="41"/>
    </location>
</feature>
<accession>A0A5J4QJ22</accession>
<proteinExistence type="predicted"/>
<evidence type="ECO:0000259" key="1">
    <source>
        <dbReference type="PROSITE" id="PS51671"/>
    </source>
</evidence>
<organism evidence="2">
    <name type="scientific">termite gut metagenome</name>
    <dbReference type="NCBI Taxonomy" id="433724"/>
    <lineage>
        <taxon>unclassified sequences</taxon>
        <taxon>metagenomes</taxon>
        <taxon>organismal metagenomes</taxon>
    </lineage>
</organism>
<dbReference type="InterPro" id="IPR045865">
    <property type="entry name" value="ACT-like_dom_sf"/>
</dbReference>
<dbReference type="PROSITE" id="PS51671">
    <property type="entry name" value="ACT"/>
    <property type="match status" value="1"/>
</dbReference>
<feature type="domain" description="ACT" evidence="1">
    <location>
        <begin position="4"/>
        <end position="41"/>
    </location>
</feature>
<gene>
    <name evidence="2" type="ORF">EZS27_029021</name>
</gene>
<dbReference type="Pfam" id="PF01842">
    <property type="entry name" value="ACT"/>
    <property type="match status" value="1"/>
</dbReference>
<dbReference type="SUPFAM" id="SSF55021">
    <property type="entry name" value="ACT-like"/>
    <property type="match status" value="1"/>
</dbReference>
<dbReference type="InterPro" id="IPR002912">
    <property type="entry name" value="ACT_dom"/>
</dbReference>
<sequence length="41" mass="4615">MLYTIIVYSENIAGILNQITTVFTRRQLNIESLNVSASSIK</sequence>
<protein>
    <submittedName>
        <fullName evidence="2">Acetolactate synthase small subunit</fullName>
        <ecNumber evidence="2">2.2.1.6</ecNumber>
    </submittedName>
</protein>
<dbReference type="EC" id="2.2.1.6" evidence="2"/>
<evidence type="ECO:0000313" key="2">
    <source>
        <dbReference type="EMBL" id="KAA6321319.1"/>
    </source>
</evidence>
<dbReference type="AlphaFoldDB" id="A0A5J4QJ22"/>
<reference evidence="2" key="1">
    <citation type="submission" date="2019-03" db="EMBL/GenBank/DDBJ databases">
        <title>Single cell metagenomics reveals metabolic interactions within the superorganism composed of flagellate Streblomastix strix and complex community of Bacteroidetes bacteria on its surface.</title>
        <authorList>
            <person name="Treitli S.C."/>
            <person name="Kolisko M."/>
            <person name="Husnik F."/>
            <person name="Keeling P."/>
            <person name="Hampl V."/>
        </authorList>
    </citation>
    <scope>NUCLEOTIDE SEQUENCE</scope>
    <source>
        <strain evidence="2">STM</strain>
    </source>
</reference>
<dbReference type="EMBL" id="SNRY01003346">
    <property type="protein sequence ID" value="KAA6321319.1"/>
    <property type="molecule type" value="Genomic_DNA"/>
</dbReference>
<name>A0A5J4QJ22_9ZZZZ</name>
<keyword evidence="2" id="KW-0808">Transferase</keyword>
<comment type="caution">
    <text evidence="2">The sequence shown here is derived from an EMBL/GenBank/DDBJ whole genome shotgun (WGS) entry which is preliminary data.</text>
</comment>
<dbReference type="Gene3D" id="3.30.70.260">
    <property type="match status" value="1"/>
</dbReference>